<dbReference type="AlphaFoldDB" id="A0A061SBU5"/>
<accession>A0A061SBU5</accession>
<reference evidence="1" key="1">
    <citation type="submission" date="2014-05" db="EMBL/GenBank/DDBJ databases">
        <title>The transcriptome of the halophilic microalga Tetraselmis sp. GSL018 isolated from the Great Salt Lake, Utah.</title>
        <authorList>
            <person name="Jinkerson R.E."/>
            <person name="D'Adamo S."/>
            <person name="Posewitz M.C."/>
        </authorList>
    </citation>
    <scope>NUCLEOTIDE SEQUENCE</scope>
    <source>
        <strain evidence="1">GSL018</strain>
    </source>
</reference>
<dbReference type="EMBL" id="GBEZ01004728">
    <property type="protein sequence ID" value="JAC80514.1"/>
    <property type="molecule type" value="Transcribed_RNA"/>
</dbReference>
<organism evidence="1">
    <name type="scientific">Tetraselmis sp. GSL018</name>
    <dbReference type="NCBI Taxonomy" id="582737"/>
    <lineage>
        <taxon>Eukaryota</taxon>
        <taxon>Viridiplantae</taxon>
        <taxon>Chlorophyta</taxon>
        <taxon>core chlorophytes</taxon>
        <taxon>Chlorodendrophyceae</taxon>
        <taxon>Chlorodendrales</taxon>
        <taxon>Chlorodendraceae</taxon>
        <taxon>Tetraselmis</taxon>
    </lineage>
</organism>
<evidence type="ECO:0000313" key="1">
    <source>
        <dbReference type="EMBL" id="JAC80514.1"/>
    </source>
</evidence>
<feature type="non-terminal residue" evidence="1">
    <location>
        <position position="1"/>
    </location>
</feature>
<sequence length="95" mass="10979">GGVSWVPNSSLFGVRRTLYLHTSKMYGPMDCSAVYVRISPMWMQLQRRSFYTFSLCQTSNVKTNLKSKNPCPMLCMEVCMNTWFVNNASVRSFFL</sequence>
<name>A0A061SBU5_9CHLO</name>
<proteinExistence type="predicted"/>
<feature type="non-terminal residue" evidence="1">
    <location>
        <position position="95"/>
    </location>
</feature>
<gene>
    <name evidence="1" type="ORF">TSPGSL018_10094</name>
</gene>
<protein>
    <submittedName>
        <fullName evidence="1">Uncharacterized protein</fullName>
    </submittedName>
</protein>